<evidence type="ECO:0000256" key="1">
    <source>
        <dbReference type="ARBA" id="ARBA00022761"/>
    </source>
</evidence>
<dbReference type="InterPro" id="IPR036697">
    <property type="entry name" value="Hemocyanin_N_sf"/>
</dbReference>
<evidence type="ECO:0000313" key="7">
    <source>
        <dbReference type="Proteomes" id="UP000007266"/>
    </source>
</evidence>
<dbReference type="Gene3D" id="2.60.40.1520">
    <property type="entry name" value="Hemocyanin, C-terminal domain"/>
    <property type="match status" value="1"/>
</dbReference>
<dbReference type="STRING" id="7070.D6WXB6"/>
<dbReference type="InterPro" id="IPR000896">
    <property type="entry name" value="Hemocyanin/hexamerin_mid_dom"/>
</dbReference>
<dbReference type="Gene3D" id="1.20.1370.10">
    <property type="entry name" value="Hemocyanin, N-terminal domain"/>
    <property type="match status" value="1"/>
</dbReference>
<gene>
    <name evidence="6" type="primary">AUGUSTUS-3.0.2_06515</name>
    <name evidence="6" type="ORF">TcasGA2_TC006515</name>
</gene>
<organism evidence="6 7">
    <name type="scientific">Tribolium castaneum</name>
    <name type="common">Red flour beetle</name>
    <dbReference type="NCBI Taxonomy" id="7070"/>
    <lineage>
        <taxon>Eukaryota</taxon>
        <taxon>Metazoa</taxon>
        <taxon>Ecdysozoa</taxon>
        <taxon>Arthropoda</taxon>
        <taxon>Hexapoda</taxon>
        <taxon>Insecta</taxon>
        <taxon>Pterygota</taxon>
        <taxon>Neoptera</taxon>
        <taxon>Endopterygota</taxon>
        <taxon>Coleoptera</taxon>
        <taxon>Polyphaga</taxon>
        <taxon>Cucujiformia</taxon>
        <taxon>Tenebrionidae</taxon>
        <taxon>Tenebrionidae incertae sedis</taxon>
        <taxon>Tribolium</taxon>
    </lineage>
</organism>
<accession>D6WXB6</accession>
<dbReference type="InterPro" id="IPR037020">
    <property type="entry name" value="Hemocyanin_C_sf"/>
</dbReference>
<dbReference type="eggNOG" id="ENOG502QR98">
    <property type="taxonomic scope" value="Eukaryota"/>
</dbReference>
<dbReference type="OrthoDB" id="6371642at2759"/>
<dbReference type="GO" id="GO:0045735">
    <property type="term" value="F:nutrient reservoir activity"/>
    <property type="evidence" value="ECO:0007669"/>
    <property type="project" value="UniProtKB-KW"/>
</dbReference>
<dbReference type="InterPro" id="IPR013788">
    <property type="entry name" value="Hemocyanin/hexamerin"/>
</dbReference>
<dbReference type="Gene3D" id="1.10.1280.10">
    <property type="entry name" value="Di-copper center containing domain from catechol oxidase"/>
    <property type="match status" value="1"/>
</dbReference>
<feature type="domain" description="Hemocyanin C-terminal" evidence="5">
    <location>
        <begin position="444"/>
        <end position="688"/>
    </location>
</feature>
<dbReference type="PhylomeDB" id="D6WXB6"/>
<dbReference type="SUPFAM" id="SSF48050">
    <property type="entry name" value="Hemocyanin, N-terminal domain"/>
    <property type="match status" value="1"/>
</dbReference>
<dbReference type="InterPro" id="IPR005204">
    <property type="entry name" value="Hemocyanin_N"/>
</dbReference>
<dbReference type="InterPro" id="IPR005203">
    <property type="entry name" value="Hemocyanin_C"/>
</dbReference>
<dbReference type="AlphaFoldDB" id="D6WXB6"/>
<evidence type="ECO:0000256" key="2">
    <source>
        <dbReference type="SAM" id="SignalP"/>
    </source>
</evidence>
<protein>
    <submittedName>
        <fullName evidence="6">Larval serum protein 2-like Protein</fullName>
    </submittedName>
</protein>
<evidence type="ECO:0000313" key="6">
    <source>
        <dbReference type="EMBL" id="EFA09253.1"/>
    </source>
</evidence>
<dbReference type="Pfam" id="PF03723">
    <property type="entry name" value="Hemocyanin_C"/>
    <property type="match status" value="1"/>
</dbReference>
<feature type="chain" id="PRO_5003090059" evidence="2">
    <location>
        <begin position="17"/>
        <end position="703"/>
    </location>
</feature>
<dbReference type="Pfam" id="PF00372">
    <property type="entry name" value="Hemocyanin_M"/>
    <property type="match status" value="1"/>
</dbReference>
<dbReference type="Pfam" id="PF03722">
    <property type="entry name" value="Hemocyanin_N"/>
    <property type="match status" value="1"/>
</dbReference>
<dbReference type="PROSITE" id="PS00210">
    <property type="entry name" value="HEMOCYANIN_2"/>
    <property type="match status" value="1"/>
</dbReference>
<dbReference type="InParanoid" id="D6WXB6"/>
<dbReference type="FunCoup" id="D6WXB6">
    <property type="interactions" value="8"/>
</dbReference>
<feature type="domain" description="Hemocyanin N-terminal" evidence="4">
    <location>
        <begin position="34"/>
        <end position="154"/>
    </location>
</feature>
<dbReference type="PANTHER" id="PTHR11511:SF5">
    <property type="entry name" value="FAT-BODY PROTEIN 1-RELATED"/>
    <property type="match status" value="1"/>
</dbReference>
<evidence type="ECO:0000259" key="5">
    <source>
        <dbReference type="Pfam" id="PF03723"/>
    </source>
</evidence>
<keyword evidence="2" id="KW-0732">Signal</keyword>
<dbReference type="KEGG" id="tca:662620"/>
<evidence type="ECO:0000259" key="4">
    <source>
        <dbReference type="Pfam" id="PF03722"/>
    </source>
</evidence>
<sequence length="703" mass="83586">MKIVVIFLCLCGSISSLQEYGVGQRKFKVSDKLFLERQRDLLDLYRNVNQLDFDENRQKIAKSYAIEANVDAYVNSTAVKQFVSYYKLGLLPRGEIFSIFYYEHRLQAISLFKLFYYARDFDTLYKTAVWARNNVNEGLFLYAFSTALVHRDDTFTFVLPPIYEIYPFYFYNSEDLEKAQRYKQAYSGGAKTYTIYSNYSGYYLNLNKEQSLSYFLEDVGLNAFYYYCNIYYPFWMDGDEFKLKNDRRGEQYYYLYQQLLARYYLERLSNDFGEVEFFNYDEPFKYGYYSSLRYPTGLAFPNRPNYAPLSETRANFGQSWTYKSAFGYSYSRVQDFERRISDTIDAGFAFTKSGKLVDLYSSDQINVLGNMIESNPDSVNPRYYGPWDIYGRHLLGYSYQPLDKYKVAPSALEHFETALRDPAFYQLYKKILMQFFKYKIYLPPYTYNELNFPGVKIEKFEVDKLFTYFDYFDSDVTNAVYTPPNFQWDNFKVKVRQQRLNHKPFTLKIYVNSDKVNDAVVRLFLGPKYDEYGRKLTMTEKRLNFVELDTFRYKLQSGENVIERTSRDFYWYVPDKTSYRDLYKKILGALDNTESLQLDSSEAFYGFPNRLLLPKGKREGQVFQFYVIINPYQAPGRQEVQQDYYFHRVGTGMNYIDNYAFGFPFDRTIVSYDFKVPNSKFQDVTIYHKSSDDLNSSQAQNEP</sequence>
<dbReference type="PRINTS" id="PR00187">
    <property type="entry name" value="HAEMOCYANIN"/>
</dbReference>
<dbReference type="OMA" id="VHISEFR"/>
<proteinExistence type="predicted"/>
<evidence type="ECO:0000259" key="3">
    <source>
        <dbReference type="Pfam" id="PF00372"/>
    </source>
</evidence>
<name>D6WXB6_TRICA</name>
<dbReference type="SUPFAM" id="SSF81296">
    <property type="entry name" value="E set domains"/>
    <property type="match status" value="1"/>
</dbReference>
<dbReference type="EMBL" id="KQ971361">
    <property type="protein sequence ID" value="EFA09253.1"/>
    <property type="molecule type" value="Genomic_DNA"/>
</dbReference>
<dbReference type="GO" id="GO:0005615">
    <property type="term" value="C:extracellular space"/>
    <property type="evidence" value="ECO:0007669"/>
    <property type="project" value="UniProtKB-ARBA"/>
</dbReference>
<dbReference type="SUPFAM" id="SSF48056">
    <property type="entry name" value="Di-copper centre-containing domain"/>
    <property type="match status" value="1"/>
</dbReference>
<feature type="signal peptide" evidence="2">
    <location>
        <begin position="1"/>
        <end position="16"/>
    </location>
</feature>
<reference evidence="6 7" key="2">
    <citation type="journal article" date="2010" name="Nucleic Acids Res.">
        <title>BeetleBase in 2010: revisions to provide comprehensive genomic information for Tribolium castaneum.</title>
        <authorList>
            <person name="Kim H.S."/>
            <person name="Murphy T."/>
            <person name="Xia J."/>
            <person name="Caragea D."/>
            <person name="Park Y."/>
            <person name="Beeman R.W."/>
            <person name="Lorenzen M.D."/>
            <person name="Butcher S."/>
            <person name="Manak J.R."/>
            <person name="Brown S.J."/>
        </authorList>
    </citation>
    <scope>GENOME REANNOTATION</scope>
    <source>
        <strain evidence="6 7">Georgia GA2</strain>
    </source>
</reference>
<dbReference type="InterPro" id="IPR014756">
    <property type="entry name" value="Ig_E-set"/>
</dbReference>
<dbReference type="InterPro" id="IPR008922">
    <property type="entry name" value="Di-copper_centre_dom_sf"/>
</dbReference>
<dbReference type="PANTHER" id="PTHR11511">
    <property type="entry name" value="LARVAL STORAGE PROTEIN/PHENOLOXIDASE"/>
    <property type="match status" value="1"/>
</dbReference>
<dbReference type="Proteomes" id="UP000007266">
    <property type="component" value="Linkage group 8"/>
</dbReference>
<reference evidence="6 7" key="1">
    <citation type="journal article" date="2008" name="Nature">
        <title>The genome of the model beetle and pest Tribolium castaneum.</title>
        <authorList>
            <consortium name="Tribolium Genome Sequencing Consortium"/>
            <person name="Richards S."/>
            <person name="Gibbs R.A."/>
            <person name="Weinstock G.M."/>
            <person name="Brown S.J."/>
            <person name="Denell R."/>
            <person name="Beeman R.W."/>
            <person name="Gibbs R."/>
            <person name="Beeman R.W."/>
            <person name="Brown S.J."/>
            <person name="Bucher G."/>
            <person name="Friedrich M."/>
            <person name="Grimmelikhuijzen C.J."/>
            <person name="Klingler M."/>
            <person name="Lorenzen M."/>
            <person name="Richards S."/>
            <person name="Roth S."/>
            <person name="Schroder R."/>
            <person name="Tautz D."/>
            <person name="Zdobnov E.M."/>
            <person name="Muzny D."/>
            <person name="Gibbs R.A."/>
            <person name="Weinstock G.M."/>
            <person name="Attaway T."/>
            <person name="Bell S."/>
            <person name="Buhay C.J."/>
            <person name="Chandrabose M.N."/>
            <person name="Chavez D."/>
            <person name="Clerk-Blankenburg K.P."/>
            <person name="Cree A."/>
            <person name="Dao M."/>
            <person name="Davis C."/>
            <person name="Chacko J."/>
            <person name="Dinh H."/>
            <person name="Dugan-Rocha S."/>
            <person name="Fowler G."/>
            <person name="Garner T.T."/>
            <person name="Garnes J."/>
            <person name="Gnirke A."/>
            <person name="Hawes A."/>
            <person name="Hernandez J."/>
            <person name="Hines S."/>
            <person name="Holder M."/>
            <person name="Hume J."/>
            <person name="Jhangiani S.N."/>
            <person name="Joshi V."/>
            <person name="Khan Z.M."/>
            <person name="Jackson L."/>
            <person name="Kovar C."/>
            <person name="Kowis A."/>
            <person name="Lee S."/>
            <person name="Lewis L.R."/>
            <person name="Margolis J."/>
            <person name="Morgan M."/>
            <person name="Nazareth L.V."/>
            <person name="Nguyen N."/>
            <person name="Okwuonu G."/>
            <person name="Parker D."/>
            <person name="Richards S."/>
            <person name="Ruiz S.J."/>
            <person name="Santibanez J."/>
            <person name="Savard J."/>
            <person name="Scherer S.E."/>
            <person name="Schneider B."/>
            <person name="Sodergren E."/>
            <person name="Tautz D."/>
            <person name="Vattahil S."/>
            <person name="Villasana D."/>
            <person name="White C.S."/>
            <person name="Wright R."/>
            <person name="Park Y."/>
            <person name="Beeman R.W."/>
            <person name="Lord J."/>
            <person name="Oppert B."/>
            <person name="Lorenzen M."/>
            <person name="Brown S."/>
            <person name="Wang L."/>
            <person name="Savard J."/>
            <person name="Tautz D."/>
            <person name="Richards S."/>
            <person name="Weinstock G."/>
            <person name="Gibbs R.A."/>
            <person name="Liu Y."/>
            <person name="Worley K."/>
            <person name="Weinstock G."/>
            <person name="Elsik C.G."/>
            <person name="Reese J.T."/>
            <person name="Elhaik E."/>
            <person name="Landan G."/>
            <person name="Graur D."/>
            <person name="Arensburger P."/>
            <person name="Atkinson P."/>
            <person name="Beeman R.W."/>
            <person name="Beidler J."/>
            <person name="Brown S.J."/>
            <person name="Demuth J.P."/>
            <person name="Drury D.W."/>
            <person name="Du Y.Z."/>
            <person name="Fujiwara H."/>
            <person name="Lorenzen M."/>
            <person name="Maselli V."/>
            <person name="Osanai M."/>
            <person name="Park Y."/>
            <person name="Robertson H.M."/>
            <person name="Tu Z."/>
            <person name="Wang J.J."/>
            <person name="Wang S."/>
            <person name="Richards S."/>
            <person name="Song H."/>
            <person name="Zhang L."/>
            <person name="Sodergren E."/>
            <person name="Werner D."/>
            <person name="Stanke M."/>
            <person name="Morgenstern B."/>
            <person name="Solovyev V."/>
            <person name="Kosarev P."/>
            <person name="Brown G."/>
            <person name="Chen H.C."/>
            <person name="Ermolaeva O."/>
            <person name="Hlavina W."/>
            <person name="Kapustin Y."/>
            <person name="Kiryutin B."/>
            <person name="Kitts P."/>
            <person name="Maglott D."/>
            <person name="Pruitt K."/>
            <person name="Sapojnikov V."/>
            <person name="Souvorov A."/>
            <person name="Mackey A.J."/>
            <person name="Waterhouse R.M."/>
            <person name="Wyder S."/>
            <person name="Zdobnov E.M."/>
            <person name="Zdobnov E.M."/>
            <person name="Wyder S."/>
            <person name="Kriventseva E.V."/>
            <person name="Kadowaki T."/>
            <person name="Bork P."/>
            <person name="Aranda M."/>
            <person name="Bao R."/>
            <person name="Beermann A."/>
            <person name="Berns N."/>
            <person name="Bolognesi R."/>
            <person name="Bonneton F."/>
            <person name="Bopp D."/>
            <person name="Brown S.J."/>
            <person name="Bucher G."/>
            <person name="Butts T."/>
            <person name="Chaumot A."/>
            <person name="Denell R.E."/>
            <person name="Ferrier D.E."/>
            <person name="Friedrich M."/>
            <person name="Gordon C.M."/>
            <person name="Jindra M."/>
            <person name="Klingler M."/>
            <person name="Lan Q."/>
            <person name="Lattorff H.M."/>
            <person name="Laudet V."/>
            <person name="von Levetsow C."/>
            <person name="Liu Z."/>
            <person name="Lutz R."/>
            <person name="Lynch J.A."/>
            <person name="da Fonseca R.N."/>
            <person name="Posnien N."/>
            <person name="Reuter R."/>
            <person name="Roth S."/>
            <person name="Savard J."/>
            <person name="Schinko J.B."/>
            <person name="Schmitt C."/>
            <person name="Schoppmeier M."/>
            <person name="Schroder R."/>
            <person name="Shippy T.D."/>
            <person name="Simonnet F."/>
            <person name="Marques-Souza H."/>
            <person name="Tautz D."/>
            <person name="Tomoyasu Y."/>
            <person name="Trauner J."/>
            <person name="Van der Zee M."/>
            <person name="Vervoort M."/>
            <person name="Wittkopp N."/>
            <person name="Wimmer E.A."/>
            <person name="Yang X."/>
            <person name="Jones A.K."/>
            <person name="Sattelle D.B."/>
            <person name="Ebert P.R."/>
            <person name="Nelson D."/>
            <person name="Scott J.G."/>
            <person name="Beeman R.W."/>
            <person name="Muthukrishnan S."/>
            <person name="Kramer K.J."/>
            <person name="Arakane Y."/>
            <person name="Beeman R.W."/>
            <person name="Zhu Q."/>
            <person name="Hogenkamp D."/>
            <person name="Dixit R."/>
            <person name="Oppert B."/>
            <person name="Jiang H."/>
            <person name="Zou Z."/>
            <person name="Marshall J."/>
            <person name="Elpidina E."/>
            <person name="Vinokurov K."/>
            <person name="Oppert C."/>
            <person name="Zou Z."/>
            <person name="Evans J."/>
            <person name="Lu Z."/>
            <person name="Zhao P."/>
            <person name="Sumathipala N."/>
            <person name="Altincicek B."/>
            <person name="Vilcinskas A."/>
            <person name="Williams M."/>
            <person name="Hultmark D."/>
            <person name="Hetru C."/>
            <person name="Jiang H."/>
            <person name="Grimmelikhuijzen C.J."/>
            <person name="Hauser F."/>
            <person name="Cazzamali G."/>
            <person name="Williamson M."/>
            <person name="Park Y."/>
            <person name="Li B."/>
            <person name="Tanaka Y."/>
            <person name="Predel R."/>
            <person name="Neupert S."/>
            <person name="Schachtner J."/>
            <person name="Verleyen P."/>
            <person name="Raible F."/>
            <person name="Bork P."/>
            <person name="Friedrich M."/>
            <person name="Walden K.K."/>
            <person name="Robertson H.M."/>
            <person name="Angeli S."/>
            <person name="Foret S."/>
            <person name="Bucher G."/>
            <person name="Schuetz S."/>
            <person name="Maleszka R."/>
            <person name="Wimmer E.A."/>
            <person name="Beeman R.W."/>
            <person name="Lorenzen M."/>
            <person name="Tomoyasu Y."/>
            <person name="Miller S.C."/>
            <person name="Grossmann D."/>
            <person name="Bucher G."/>
        </authorList>
    </citation>
    <scope>NUCLEOTIDE SEQUENCE [LARGE SCALE GENOMIC DNA]</scope>
    <source>
        <strain evidence="6 7">Georgia GA2</strain>
    </source>
</reference>
<keyword evidence="1" id="KW-0758">Storage protein</keyword>
<feature type="domain" description="Hemocyanin middle" evidence="3">
    <location>
        <begin position="161"/>
        <end position="433"/>
    </location>
</feature>
<dbReference type="HOGENOM" id="CLU_012213_1_0_1"/>
<keyword evidence="7" id="KW-1185">Reference proteome</keyword>